<keyword evidence="1" id="KW-0132">Cell division</keyword>
<name>A0A9D2IKC0_9FIRM</name>
<reference evidence="1" key="1">
    <citation type="journal article" date="2021" name="PeerJ">
        <title>Extensive microbial diversity within the chicken gut microbiome revealed by metagenomics and culture.</title>
        <authorList>
            <person name="Gilroy R."/>
            <person name="Ravi A."/>
            <person name="Getino M."/>
            <person name="Pursley I."/>
            <person name="Horton D.L."/>
            <person name="Alikhan N.F."/>
            <person name="Baker D."/>
            <person name="Gharbi K."/>
            <person name="Hall N."/>
            <person name="Watson M."/>
            <person name="Adriaenssens E.M."/>
            <person name="Foster-Nyarko E."/>
            <person name="Jarju S."/>
            <person name="Secka A."/>
            <person name="Antonio M."/>
            <person name="Oren A."/>
            <person name="Chaudhuri R.R."/>
            <person name="La Ragione R."/>
            <person name="Hildebrand F."/>
            <person name="Pallen M.J."/>
        </authorList>
    </citation>
    <scope>NUCLEOTIDE SEQUENCE</scope>
    <source>
        <strain evidence="1">ChiGjej1B1-13045</strain>
    </source>
</reference>
<proteinExistence type="predicted"/>
<dbReference type="GO" id="GO:0051301">
    <property type="term" value="P:cell division"/>
    <property type="evidence" value="ECO:0007669"/>
    <property type="project" value="UniProtKB-KW"/>
</dbReference>
<evidence type="ECO:0000313" key="1">
    <source>
        <dbReference type="EMBL" id="HIZ13382.1"/>
    </source>
</evidence>
<organism evidence="1 2">
    <name type="scientific">Candidatus Mediterraneibacter stercorigallinarum</name>
    <dbReference type="NCBI Taxonomy" id="2838686"/>
    <lineage>
        <taxon>Bacteria</taxon>
        <taxon>Bacillati</taxon>
        <taxon>Bacillota</taxon>
        <taxon>Clostridia</taxon>
        <taxon>Lachnospirales</taxon>
        <taxon>Lachnospiraceae</taxon>
        <taxon>Mediterraneibacter</taxon>
    </lineage>
</organism>
<accession>A0A9D2IKC0</accession>
<protein>
    <submittedName>
        <fullName evidence="1">Cell division protein FtsQ</fullName>
    </submittedName>
</protein>
<dbReference type="Proteomes" id="UP000824017">
    <property type="component" value="Unassembled WGS sequence"/>
</dbReference>
<reference evidence="1" key="2">
    <citation type="submission" date="2021-04" db="EMBL/GenBank/DDBJ databases">
        <authorList>
            <person name="Gilroy R."/>
        </authorList>
    </citation>
    <scope>NUCLEOTIDE SEQUENCE</scope>
    <source>
        <strain evidence="1">ChiGjej1B1-13045</strain>
    </source>
</reference>
<gene>
    <name evidence="1" type="ORF">H9817_05595</name>
</gene>
<evidence type="ECO:0000313" key="2">
    <source>
        <dbReference type="Proteomes" id="UP000824017"/>
    </source>
</evidence>
<comment type="caution">
    <text evidence="1">The sequence shown here is derived from an EMBL/GenBank/DDBJ whole genome shotgun (WGS) entry which is preliminary data.</text>
</comment>
<sequence>MKKKRHKKRRAGLIIVWIILALTALAAVAVLLFQTRSFEVEGNSYYGDNTITTWIQNDKLSVNTLYILAKYNFTDADLPSGVESMNISLKNPWTVRVTVKEKEMAGYVDYDGVYLYFDGEGTALLRTNRLIEGTPYIEGLSFDTAKVELGKKLPVEDDSIFEKIVEVSKNLKKYNLTPDRMSCPDGNIRIYFGIVEVILGSGNYEEKLQQVQPILDKLAELYPDTAGTLHLENYDSESESIRFVPSA</sequence>
<keyword evidence="1" id="KW-0131">Cell cycle</keyword>
<dbReference type="EMBL" id="DXCD01000145">
    <property type="protein sequence ID" value="HIZ13382.1"/>
    <property type="molecule type" value="Genomic_DNA"/>
</dbReference>
<dbReference type="AlphaFoldDB" id="A0A9D2IKC0"/>